<reference evidence="3 4" key="1">
    <citation type="submission" date="2021-04" db="EMBL/GenBank/DDBJ databases">
        <title>Nocardia tengchongensis.</title>
        <authorList>
            <person name="Zhuang k."/>
            <person name="Ran Y."/>
            <person name="Li W."/>
        </authorList>
    </citation>
    <scope>NUCLEOTIDE SEQUENCE [LARGE SCALE GENOMIC DNA]</scope>
    <source>
        <strain evidence="3 4">CFH S0057</strain>
    </source>
</reference>
<accession>A0ABX8CJP1</accession>
<dbReference type="EMBL" id="CP074371">
    <property type="protein sequence ID" value="QVI19516.1"/>
    <property type="molecule type" value="Genomic_DNA"/>
</dbReference>
<protein>
    <recommendedName>
        <fullName evidence="2">DUF8175 domain-containing protein</fullName>
    </recommendedName>
</protein>
<gene>
    <name evidence="3" type="ORF">KHQ06_24460</name>
</gene>
<dbReference type="Pfam" id="PF26526">
    <property type="entry name" value="DUF8175"/>
    <property type="match status" value="1"/>
</dbReference>
<sequence length="259" mass="27255">MLPIGITVLIITLTVLAAIRYHGNSNDGSTPAAKITPPTANTTTDSSSSRLPTTDIFGNRLETPADPGGVPLPQEPMLRPNPNRPDYLTAAPARMQWQRGWGGAALPISGSDGPTTIAAGVASGFADTPQGAALAACDAIARALSAPEELWRSVVHQRFLSGGAALTDRLASSRLETLDAATYVVVPEGIRVLPGYQPDFAVVQIAVRATGGWAYANWPMAWSDGDWRVRVPDDIESLWASAVPVTSLAEFGSWKGISL</sequence>
<evidence type="ECO:0000313" key="3">
    <source>
        <dbReference type="EMBL" id="QVI19516.1"/>
    </source>
</evidence>
<name>A0ABX8CJP1_9NOCA</name>
<organism evidence="3 4">
    <name type="scientific">Nocardia tengchongensis</name>
    <dbReference type="NCBI Taxonomy" id="2055889"/>
    <lineage>
        <taxon>Bacteria</taxon>
        <taxon>Bacillati</taxon>
        <taxon>Actinomycetota</taxon>
        <taxon>Actinomycetes</taxon>
        <taxon>Mycobacteriales</taxon>
        <taxon>Nocardiaceae</taxon>
        <taxon>Nocardia</taxon>
    </lineage>
</organism>
<evidence type="ECO:0000256" key="1">
    <source>
        <dbReference type="SAM" id="MobiDB-lite"/>
    </source>
</evidence>
<evidence type="ECO:0000313" key="4">
    <source>
        <dbReference type="Proteomes" id="UP000683310"/>
    </source>
</evidence>
<feature type="compositionally biased region" description="Polar residues" evidence="1">
    <location>
        <begin position="38"/>
        <end position="52"/>
    </location>
</feature>
<dbReference type="InterPro" id="IPR058488">
    <property type="entry name" value="DUF8175"/>
</dbReference>
<evidence type="ECO:0000259" key="2">
    <source>
        <dbReference type="Pfam" id="PF26526"/>
    </source>
</evidence>
<dbReference type="Proteomes" id="UP000683310">
    <property type="component" value="Chromosome"/>
</dbReference>
<proteinExistence type="predicted"/>
<feature type="domain" description="DUF8175" evidence="2">
    <location>
        <begin position="63"/>
        <end position="251"/>
    </location>
</feature>
<feature type="region of interest" description="Disordered" evidence="1">
    <location>
        <begin position="26"/>
        <end position="52"/>
    </location>
</feature>
<keyword evidence="4" id="KW-1185">Reference proteome</keyword>